<organism evidence="1 2">
    <name type="scientific">Romanomermis culicivorax</name>
    <name type="common">Nematode worm</name>
    <dbReference type="NCBI Taxonomy" id="13658"/>
    <lineage>
        <taxon>Eukaryota</taxon>
        <taxon>Metazoa</taxon>
        <taxon>Ecdysozoa</taxon>
        <taxon>Nematoda</taxon>
        <taxon>Enoplea</taxon>
        <taxon>Dorylaimia</taxon>
        <taxon>Mermithida</taxon>
        <taxon>Mermithoidea</taxon>
        <taxon>Mermithidae</taxon>
        <taxon>Romanomermis</taxon>
    </lineage>
</organism>
<keyword evidence="1" id="KW-1185">Reference proteome</keyword>
<sequence>MPSWHEFPSKGTPCSQQFLGRITCPLCQQNPVIYCYQLAALIIVSNKTVYWTPFSPLADPPQSAVTHVHAQLSAVAAPQPGWKSTQECIQPNMSTAPKIQWYEKDEKKEERRRINIWPKAQLFIHKNDDAHIKFTNHTVGEK</sequence>
<evidence type="ECO:0000313" key="1">
    <source>
        <dbReference type="Proteomes" id="UP000887565"/>
    </source>
</evidence>
<dbReference type="Proteomes" id="UP000887565">
    <property type="component" value="Unplaced"/>
</dbReference>
<proteinExistence type="predicted"/>
<name>A0A915HQ18_ROMCU</name>
<dbReference type="WBParaSite" id="nRc.2.0.1.t03814-RA">
    <property type="protein sequence ID" value="nRc.2.0.1.t03814-RA"/>
    <property type="gene ID" value="nRc.2.0.1.g03814"/>
</dbReference>
<evidence type="ECO:0000313" key="2">
    <source>
        <dbReference type="WBParaSite" id="nRc.2.0.1.t03814-RA"/>
    </source>
</evidence>
<dbReference type="AlphaFoldDB" id="A0A915HQ18"/>
<protein>
    <submittedName>
        <fullName evidence="2">Uncharacterized protein</fullName>
    </submittedName>
</protein>
<reference evidence="2" key="1">
    <citation type="submission" date="2022-11" db="UniProtKB">
        <authorList>
            <consortium name="WormBaseParasite"/>
        </authorList>
    </citation>
    <scope>IDENTIFICATION</scope>
</reference>
<accession>A0A915HQ18</accession>